<keyword evidence="2" id="KW-0472">Membrane</keyword>
<dbReference type="InterPro" id="IPR003148">
    <property type="entry name" value="RCK_N"/>
</dbReference>
<dbReference type="PANTHER" id="PTHR43833">
    <property type="entry name" value="POTASSIUM CHANNEL PROTEIN 2-RELATED-RELATED"/>
    <property type="match status" value="1"/>
</dbReference>
<name>A0ABW1T4U8_9ACTN</name>
<gene>
    <name evidence="4" type="ORF">ACFQGU_15870</name>
</gene>
<dbReference type="Gene3D" id="1.10.287.70">
    <property type="match status" value="1"/>
</dbReference>
<protein>
    <submittedName>
        <fullName evidence="4">Potassium channel family protein</fullName>
    </submittedName>
</protein>
<organism evidence="4 5">
    <name type="scientific">Longivirga aurantiaca</name>
    <dbReference type="NCBI Taxonomy" id="1837743"/>
    <lineage>
        <taxon>Bacteria</taxon>
        <taxon>Bacillati</taxon>
        <taxon>Actinomycetota</taxon>
        <taxon>Actinomycetes</taxon>
        <taxon>Sporichthyales</taxon>
        <taxon>Sporichthyaceae</taxon>
        <taxon>Longivirga</taxon>
    </lineage>
</organism>
<dbReference type="Pfam" id="PF07885">
    <property type="entry name" value="Ion_trans_2"/>
    <property type="match status" value="1"/>
</dbReference>
<dbReference type="InterPro" id="IPR013099">
    <property type="entry name" value="K_chnl_dom"/>
</dbReference>
<dbReference type="PROSITE" id="PS51201">
    <property type="entry name" value="RCK_N"/>
    <property type="match status" value="1"/>
</dbReference>
<feature type="transmembrane region" description="Helical" evidence="2">
    <location>
        <begin position="12"/>
        <end position="38"/>
    </location>
</feature>
<dbReference type="Pfam" id="PF02254">
    <property type="entry name" value="TrkA_N"/>
    <property type="match status" value="1"/>
</dbReference>
<dbReference type="PANTHER" id="PTHR43833:SF9">
    <property type="entry name" value="POTASSIUM CHANNEL PROTEIN YUGO-RELATED"/>
    <property type="match status" value="1"/>
</dbReference>
<evidence type="ECO:0000256" key="1">
    <source>
        <dbReference type="ARBA" id="ARBA00004651"/>
    </source>
</evidence>
<dbReference type="RefSeq" id="WP_386768576.1">
    <property type="nucleotide sequence ID" value="NZ_JBHSTI010000018.1"/>
</dbReference>
<feature type="domain" description="RCK N-terminal" evidence="3">
    <location>
        <begin position="124"/>
        <end position="244"/>
    </location>
</feature>
<keyword evidence="4" id="KW-0406">Ion transport</keyword>
<evidence type="ECO:0000313" key="5">
    <source>
        <dbReference type="Proteomes" id="UP001596138"/>
    </source>
</evidence>
<feature type="transmembrane region" description="Helical" evidence="2">
    <location>
        <begin position="85"/>
        <end position="106"/>
    </location>
</feature>
<dbReference type="InterPro" id="IPR036291">
    <property type="entry name" value="NAD(P)-bd_dom_sf"/>
</dbReference>
<evidence type="ECO:0000256" key="2">
    <source>
        <dbReference type="SAM" id="Phobius"/>
    </source>
</evidence>
<dbReference type="GO" id="GO:0034220">
    <property type="term" value="P:monoatomic ion transmembrane transport"/>
    <property type="evidence" value="ECO:0007669"/>
    <property type="project" value="UniProtKB-KW"/>
</dbReference>
<dbReference type="SUPFAM" id="SSF51735">
    <property type="entry name" value="NAD(P)-binding Rossmann-fold domains"/>
    <property type="match status" value="1"/>
</dbReference>
<keyword evidence="4" id="KW-0813">Transport</keyword>
<proteinExistence type="predicted"/>
<reference evidence="5" key="1">
    <citation type="journal article" date="2019" name="Int. J. Syst. Evol. Microbiol.">
        <title>The Global Catalogue of Microorganisms (GCM) 10K type strain sequencing project: providing services to taxonomists for standard genome sequencing and annotation.</title>
        <authorList>
            <consortium name="The Broad Institute Genomics Platform"/>
            <consortium name="The Broad Institute Genome Sequencing Center for Infectious Disease"/>
            <person name="Wu L."/>
            <person name="Ma J."/>
        </authorList>
    </citation>
    <scope>NUCLEOTIDE SEQUENCE [LARGE SCALE GENOMIC DNA]</scope>
    <source>
        <strain evidence="5">CGMCC 4.7317</strain>
    </source>
</reference>
<keyword evidence="4" id="KW-0407">Ion channel</keyword>
<dbReference type="EMBL" id="JBHSTI010000018">
    <property type="protein sequence ID" value="MFC6239352.1"/>
    <property type="molecule type" value="Genomic_DNA"/>
</dbReference>
<evidence type="ECO:0000313" key="4">
    <source>
        <dbReference type="EMBL" id="MFC6239352.1"/>
    </source>
</evidence>
<dbReference type="Gene3D" id="3.40.50.720">
    <property type="entry name" value="NAD(P)-binding Rossmann-like Domain"/>
    <property type="match status" value="1"/>
</dbReference>
<comment type="subcellular location">
    <subcellularLocation>
        <location evidence="1">Cell membrane</location>
        <topology evidence="1">Multi-pass membrane protein</topology>
    </subcellularLocation>
</comment>
<dbReference type="SUPFAM" id="SSF81324">
    <property type="entry name" value="Voltage-gated potassium channels"/>
    <property type="match status" value="1"/>
</dbReference>
<keyword evidence="2" id="KW-1133">Transmembrane helix</keyword>
<keyword evidence="2" id="KW-0812">Transmembrane</keyword>
<accession>A0ABW1T4U8</accession>
<evidence type="ECO:0000259" key="3">
    <source>
        <dbReference type="PROSITE" id="PS51201"/>
    </source>
</evidence>
<dbReference type="Proteomes" id="UP001596138">
    <property type="component" value="Unassembled WGS sequence"/>
</dbReference>
<dbReference type="InterPro" id="IPR050721">
    <property type="entry name" value="Trk_Ktr_HKT_K-transport"/>
</dbReference>
<sequence>MTSVLRLPARRLSPLASILARVGIAAACLVITAVIVYLERDGYRDVTEEPIGWLDAFYYATVSLSTTGYGDITPYSDVARLTNTLVITPLRFLFLIVLVGTTVEVLTQRSRDDFRANRWRQRVNAHTVVVGFGVTGRSAVQAVLDQGTPAAEIVVVDRTRQAVDEATALGCVGVVGDATREEVLAAAEVAKAARVVVATDRDDTSVLVVLTARRLTPAATIVASARESQNITVLRQSGASIVIPTAESAGRLLGLSLASPVAGQIVEDLLEPVRGLEIIERAITPAELGVPPQSLLAHGVVVLAVVRDGAVHRFDEGVVTLLQKGDRVVVIRSSGTDSHPTHGTAY</sequence>
<keyword evidence="5" id="KW-1185">Reference proteome</keyword>
<comment type="caution">
    <text evidence="4">The sequence shown here is derived from an EMBL/GenBank/DDBJ whole genome shotgun (WGS) entry which is preliminary data.</text>
</comment>